<sequence length="468" mass="47586">MSTAVFDSAASRPSRLKVGLLSLLVIVPLLIGAGLMAATGWQPAEAWTKEEVAGAPSAGESPEAALADARSKASVAQANSSLLDTGSQQLADGTEQLRGGAEELGGGIDELSAGSQQLVDGLTQLQAGTGQLGSGANELADNVGGAVDQVLGLGAVQGQILEAIDGTLQDLHGVATPEAKEIRDQLRGLRGQVETFDINESLGGDLNRLKDGSRELANQLSVPGYAYHDGIYQAVEGAKQLNAGIGELDGGVGEALDGVGQLDDGAQRINDMASTNQENILDILRVLPVAQEDAEPVRALSPITGLLIGLLTIAGGVALGVVRKRWWLVLLGTILAAGVGVGLLALFATGWTWEATGWAAGVLGLGVLATAMLTRAALALCGPKWGAVVITVANLIQLAVVGWVWKAATTTGIASFWQIAASVLPLHWMTTGVTVAGNDGAGGMLWASLGVLGAVAVLGSGAAFLSRR</sequence>
<keyword evidence="2" id="KW-1185">Reference proteome</keyword>
<dbReference type="KEGG" id="ccj:UL81_00880"/>
<dbReference type="EMBL" id="CP011311">
    <property type="protein sequence ID" value="AKE38163.1"/>
    <property type="molecule type" value="Genomic_DNA"/>
</dbReference>
<evidence type="ECO:0000313" key="2">
    <source>
        <dbReference type="Proteomes" id="UP000033566"/>
    </source>
</evidence>
<gene>
    <name evidence="1" type="ORF">UL81_00880</name>
</gene>
<accession>A0A0F6QWL2</accession>
<organism evidence="1 2">
    <name type="scientific">Corynebacterium camporealensis</name>
    <dbReference type="NCBI Taxonomy" id="161896"/>
    <lineage>
        <taxon>Bacteria</taxon>
        <taxon>Bacillati</taxon>
        <taxon>Actinomycetota</taxon>
        <taxon>Actinomycetes</taxon>
        <taxon>Mycobacteriales</taxon>
        <taxon>Corynebacteriaceae</taxon>
        <taxon>Corynebacterium</taxon>
    </lineage>
</organism>
<dbReference type="Gene3D" id="1.10.287.950">
    <property type="entry name" value="Methyl-accepting chemotaxis protein"/>
    <property type="match status" value="1"/>
</dbReference>
<dbReference type="PATRIC" id="fig|161896.4.peg.171"/>
<dbReference type="AlphaFoldDB" id="A0A0F6QWL2"/>
<dbReference type="RefSeq" id="WP_046453144.1">
    <property type="nucleotide sequence ID" value="NZ_CP011311.1"/>
</dbReference>
<dbReference type="Proteomes" id="UP000033566">
    <property type="component" value="Chromosome"/>
</dbReference>
<reference evidence="1 2" key="1">
    <citation type="journal article" date="2015" name="Genome Announc.">
        <title>Complete Genome Sequence of Corynebacterium camporealensis DSM 44610, Isolated from the Milk of a Manchega Sheep with Subclinical Mastitis.</title>
        <authorList>
            <person name="Ruckert C."/>
            <person name="Albersmeier A."/>
            <person name="Winkler A."/>
            <person name="Tauch A."/>
        </authorList>
    </citation>
    <scope>NUCLEOTIDE SEQUENCE [LARGE SCALE GENOMIC DNA]</scope>
    <source>
        <strain evidence="1 2">DSM 44610</strain>
    </source>
</reference>
<evidence type="ECO:0000313" key="1">
    <source>
        <dbReference type="EMBL" id="AKE38163.1"/>
    </source>
</evidence>
<dbReference type="HOGENOM" id="CLU_528652_0_0_11"/>
<dbReference type="InterPro" id="IPR023908">
    <property type="entry name" value="xxxLxxG_rpt"/>
</dbReference>
<protein>
    <submittedName>
        <fullName evidence="1">X-X-X-Leu-X-X-Gly heptad repeat-containing protein</fullName>
    </submittedName>
</protein>
<dbReference type="STRING" id="161896.UL81_00880"/>
<dbReference type="NCBIfam" id="TIGR03057">
    <property type="entry name" value="xxxLxxG_by_4"/>
    <property type="match status" value="3"/>
</dbReference>
<dbReference type="OrthoDB" id="4426125at2"/>
<proteinExistence type="predicted"/>
<name>A0A0F6QWL2_9CORY</name>